<dbReference type="InterPro" id="IPR025159">
    <property type="entry name" value="AbiEi_N"/>
</dbReference>
<name>A0ABY5AFM0_9ACTO</name>
<protein>
    <submittedName>
        <fullName evidence="2">Type IV toxin-antitoxin system AbiEi family antitoxin domain-containing protein</fullName>
    </submittedName>
</protein>
<organism evidence="2 3">
    <name type="scientific">Arcanobacterium pinnipediorum</name>
    <dbReference type="NCBI Taxonomy" id="1503041"/>
    <lineage>
        <taxon>Bacteria</taxon>
        <taxon>Bacillati</taxon>
        <taxon>Actinomycetota</taxon>
        <taxon>Actinomycetes</taxon>
        <taxon>Actinomycetales</taxon>
        <taxon>Actinomycetaceae</taxon>
        <taxon>Arcanobacterium</taxon>
    </lineage>
</organism>
<gene>
    <name evidence="2" type="ORF">NG665_06345</name>
</gene>
<evidence type="ECO:0000313" key="3">
    <source>
        <dbReference type="Proteomes" id="UP001056109"/>
    </source>
</evidence>
<keyword evidence="3" id="KW-1185">Reference proteome</keyword>
<dbReference type="Pfam" id="PF13338">
    <property type="entry name" value="AbiEi_4"/>
    <property type="match status" value="1"/>
</dbReference>
<sequence>MAELYQKWYSSAMAVYGELYEIAVDKHYLVTTEDAADLGIPVVELAKLAHRGKLEHISRGLYRLSQYVPSETDSYAIAVARFGRGAYLYGESVIAMLGLAPTNPDYICVAVPKRTRRSLPDSIRVYRVQADDEVTVYEGVPAQTVVAAIKSARTTMMDERLQEAAETAHQQGYITTSAFQVLKGEMGW</sequence>
<accession>A0ABY5AFM0</accession>
<proteinExistence type="predicted"/>
<evidence type="ECO:0000313" key="2">
    <source>
        <dbReference type="EMBL" id="USR79007.1"/>
    </source>
</evidence>
<dbReference type="Proteomes" id="UP001056109">
    <property type="component" value="Chromosome"/>
</dbReference>
<evidence type="ECO:0000259" key="1">
    <source>
        <dbReference type="Pfam" id="PF13338"/>
    </source>
</evidence>
<dbReference type="EMBL" id="CP099547">
    <property type="protein sequence ID" value="USR79007.1"/>
    <property type="molecule type" value="Genomic_DNA"/>
</dbReference>
<feature type="domain" description="AbiEi antitoxin N-terminal" evidence="1">
    <location>
        <begin position="19"/>
        <end position="64"/>
    </location>
</feature>
<dbReference type="RefSeq" id="WP_252672877.1">
    <property type="nucleotide sequence ID" value="NZ_CP099547.1"/>
</dbReference>
<reference evidence="2" key="1">
    <citation type="submission" date="2022-06" db="EMBL/GenBank/DDBJ databases">
        <title>Complete Genome Sequence of Arcanobacterium pinnipediorum strain DSM 28752 isolated from a harbour seal.</title>
        <authorList>
            <person name="Borowiak M."/>
            <person name="Kreitlow A."/>
            <person name="Alssahen M."/>
            <person name="Malorny B."/>
            <person name="Laemmler C."/>
            <person name="Prenger-Berninghoff E."/>
            <person name="Siebert U."/>
            <person name="Ploetz M."/>
            <person name="Abdulmawjood A."/>
        </authorList>
    </citation>
    <scope>NUCLEOTIDE SEQUENCE</scope>
    <source>
        <strain evidence="2">DSM 28752</strain>
    </source>
</reference>